<protein>
    <recommendedName>
        <fullName evidence="1">diguanylate cyclase</fullName>
        <ecNumber evidence="1">2.7.7.65</ecNumber>
    </recommendedName>
</protein>
<dbReference type="EC" id="2.7.7.65" evidence="1"/>
<dbReference type="InterPro" id="IPR000160">
    <property type="entry name" value="GGDEF_dom"/>
</dbReference>
<dbReference type="PANTHER" id="PTHR45138:SF9">
    <property type="entry name" value="DIGUANYLATE CYCLASE DGCM-RELATED"/>
    <property type="match status" value="1"/>
</dbReference>
<dbReference type="CDD" id="cd01949">
    <property type="entry name" value="GGDEF"/>
    <property type="match status" value="1"/>
</dbReference>
<reference evidence="4" key="1">
    <citation type="submission" date="2021-12" db="EMBL/GenBank/DDBJ databases">
        <authorList>
            <person name="Li Y."/>
        </authorList>
    </citation>
    <scope>NUCLEOTIDE SEQUENCE</scope>
    <source>
        <strain evidence="4">DKSPLA3</strain>
    </source>
</reference>
<dbReference type="Pfam" id="PF00990">
    <property type="entry name" value="GGDEF"/>
    <property type="match status" value="1"/>
</dbReference>
<dbReference type="GO" id="GO:0043709">
    <property type="term" value="P:cell adhesion involved in single-species biofilm formation"/>
    <property type="evidence" value="ECO:0007669"/>
    <property type="project" value="TreeGrafter"/>
</dbReference>
<dbReference type="GO" id="GO:0005886">
    <property type="term" value="C:plasma membrane"/>
    <property type="evidence" value="ECO:0007669"/>
    <property type="project" value="TreeGrafter"/>
</dbReference>
<dbReference type="GO" id="GO:1902201">
    <property type="term" value="P:negative regulation of bacterial-type flagellum-dependent cell motility"/>
    <property type="evidence" value="ECO:0007669"/>
    <property type="project" value="TreeGrafter"/>
</dbReference>
<dbReference type="SUPFAM" id="SSF55073">
    <property type="entry name" value="Nucleotide cyclase"/>
    <property type="match status" value="1"/>
</dbReference>
<sequence length="356" mass="39599">MQPATSPKGQAPDIAAQVTFAMRIMGIAPIPRNYELYYEAYIGSNPRLTKELAALGSKATQEELDEIGARYFAHIHHAAGVERAHSRLAAQLNDLLALMRDEQFALESYNRVLGETADNINNKSAASVEILRSAMTLLSRATEDTMSQGKELVENVSLKSVEMDVIRQELDEYKRIANTDSLTRLANRRAFDEKLSSVYNSDQIRTYTGLLIADIDHFKKVNDTFGHPVGDKILATVGTVIRSNLRREAFVARTGGEEFAIILNDQTVEECVQVADRIRTALANTPFKNSKTGVNYGPITLSIGVCQASLAEDPVDLYNKADVALYCAKNAGRNRTMLFEDGMKKDTGRNWLLYRR</sequence>
<evidence type="ECO:0000256" key="1">
    <source>
        <dbReference type="ARBA" id="ARBA00012528"/>
    </source>
</evidence>
<evidence type="ECO:0000259" key="3">
    <source>
        <dbReference type="PROSITE" id="PS50887"/>
    </source>
</evidence>
<feature type="domain" description="GGDEF" evidence="3">
    <location>
        <begin position="206"/>
        <end position="341"/>
    </location>
</feature>
<dbReference type="RefSeq" id="WP_231815603.1">
    <property type="nucleotide sequence ID" value="NZ_JAJOZR010000009.1"/>
</dbReference>
<evidence type="ECO:0000313" key="4">
    <source>
        <dbReference type="EMBL" id="MCD7110388.1"/>
    </source>
</evidence>
<dbReference type="Gene3D" id="3.30.70.270">
    <property type="match status" value="1"/>
</dbReference>
<evidence type="ECO:0000313" key="5">
    <source>
        <dbReference type="Proteomes" id="UP001139089"/>
    </source>
</evidence>
<proteinExistence type="predicted"/>
<comment type="catalytic activity">
    <reaction evidence="2">
        <text>2 GTP = 3',3'-c-di-GMP + 2 diphosphate</text>
        <dbReference type="Rhea" id="RHEA:24898"/>
        <dbReference type="ChEBI" id="CHEBI:33019"/>
        <dbReference type="ChEBI" id="CHEBI:37565"/>
        <dbReference type="ChEBI" id="CHEBI:58805"/>
        <dbReference type="EC" id="2.7.7.65"/>
    </reaction>
</comment>
<gene>
    <name evidence="4" type="ORF">LRX75_15210</name>
</gene>
<dbReference type="FunFam" id="3.30.70.270:FF:000001">
    <property type="entry name" value="Diguanylate cyclase domain protein"/>
    <property type="match status" value="1"/>
</dbReference>
<name>A0A9X1NW28_9HYPH</name>
<accession>A0A9X1NW28</accession>
<dbReference type="EMBL" id="JAJOZR010000009">
    <property type="protein sequence ID" value="MCD7110388.1"/>
    <property type="molecule type" value="Genomic_DNA"/>
</dbReference>
<comment type="caution">
    <text evidence="4">The sequence shown here is derived from an EMBL/GenBank/DDBJ whole genome shotgun (WGS) entry which is preliminary data.</text>
</comment>
<keyword evidence="5" id="KW-1185">Reference proteome</keyword>
<dbReference type="PROSITE" id="PS50887">
    <property type="entry name" value="GGDEF"/>
    <property type="match status" value="1"/>
</dbReference>
<dbReference type="PANTHER" id="PTHR45138">
    <property type="entry name" value="REGULATORY COMPONENTS OF SENSORY TRANSDUCTION SYSTEM"/>
    <property type="match status" value="1"/>
</dbReference>
<organism evidence="4 5">
    <name type="scientific">Rhizobium quercicola</name>
    <dbReference type="NCBI Taxonomy" id="2901226"/>
    <lineage>
        <taxon>Bacteria</taxon>
        <taxon>Pseudomonadati</taxon>
        <taxon>Pseudomonadota</taxon>
        <taxon>Alphaproteobacteria</taxon>
        <taxon>Hyphomicrobiales</taxon>
        <taxon>Rhizobiaceae</taxon>
        <taxon>Rhizobium/Agrobacterium group</taxon>
        <taxon>Rhizobium</taxon>
    </lineage>
</organism>
<dbReference type="InterPro" id="IPR029787">
    <property type="entry name" value="Nucleotide_cyclase"/>
</dbReference>
<evidence type="ECO:0000256" key="2">
    <source>
        <dbReference type="ARBA" id="ARBA00034247"/>
    </source>
</evidence>
<dbReference type="InterPro" id="IPR043128">
    <property type="entry name" value="Rev_trsase/Diguanyl_cyclase"/>
</dbReference>
<dbReference type="Proteomes" id="UP001139089">
    <property type="component" value="Unassembled WGS sequence"/>
</dbReference>
<dbReference type="GO" id="GO:0052621">
    <property type="term" value="F:diguanylate cyclase activity"/>
    <property type="evidence" value="ECO:0007669"/>
    <property type="project" value="UniProtKB-EC"/>
</dbReference>
<dbReference type="InterPro" id="IPR050469">
    <property type="entry name" value="Diguanylate_Cyclase"/>
</dbReference>
<dbReference type="SMART" id="SM00267">
    <property type="entry name" value="GGDEF"/>
    <property type="match status" value="1"/>
</dbReference>
<dbReference type="NCBIfam" id="TIGR00254">
    <property type="entry name" value="GGDEF"/>
    <property type="match status" value="1"/>
</dbReference>
<dbReference type="AlphaFoldDB" id="A0A9X1NW28"/>